<name>A0A8S4NVD2_OWEFU</name>
<sequence length="527" mass="61039">TMESSCTSNHSPSVQSQTDTKCIQCQSIFKKAKHGYQRYSLKNLSKASKFKDIPGLTEYLLQRCENPESSFVCHKCVKKYRESHPHPSMMGSSCTSNHSPSVQSQTDTKCIQCQSIFEKAKHGYQRYSLKNLSKASKFKDIPGLTEYLLQRCENPESSFVCHKCVMKYRESHPDPSTASLPHHLLFHSYSSNLPQEPQKRVPVKRVYKKVRLEAMNALKQCKYRRLIKLLFEGSKKFKHEFHKFLSEKVKREIKTFSKQIKPYKNWRDLMDQSSSSMPILTSTIESAVPKQKSMNEDDQAARVGVVTSILCYRKSRLLGNQFQKITSYQLSKHGCDKKMMRYLNYLGIAVGLQANQSIVERTDKEELKQWDEFYSTKGIKRPRSPAEEEEENNANKQQKLDQSEREVYVPKLSTEVYDRLYQPHGYVKSSIKPSSEIVSRRSARKCQKKILGKEWMTGHISDRKLLRNSGTSAKSNKEPRDTSARHISEKKEPRDTSVRHISENKEPRDTSVRHISENKEPRDTSAR</sequence>
<proteinExistence type="predicted"/>
<feature type="non-terminal residue" evidence="2">
    <location>
        <position position="1"/>
    </location>
</feature>
<evidence type="ECO:0000256" key="1">
    <source>
        <dbReference type="SAM" id="MobiDB-lite"/>
    </source>
</evidence>
<feature type="non-terminal residue" evidence="2">
    <location>
        <position position="527"/>
    </location>
</feature>
<dbReference type="EMBL" id="CAIIXF020000006">
    <property type="protein sequence ID" value="CAH1785899.1"/>
    <property type="molecule type" value="Genomic_DNA"/>
</dbReference>
<accession>A0A8S4NVD2</accession>
<feature type="region of interest" description="Disordered" evidence="1">
    <location>
        <begin position="461"/>
        <end position="527"/>
    </location>
</feature>
<protein>
    <submittedName>
        <fullName evidence="2">Uncharacterized protein</fullName>
    </submittedName>
</protein>
<evidence type="ECO:0000313" key="3">
    <source>
        <dbReference type="Proteomes" id="UP000749559"/>
    </source>
</evidence>
<feature type="region of interest" description="Disordered" evidence="1">
    <location>
        <begin position="378"/>
        <end position="405"/>
    </location>
</feature>
<keyword evidence="3" id="KW-1185">Reference proteome</keyword>
<gene>
    <name evidence="2" type="ORF">OFUS_LOCUS11900</name>
</gene>
<organism evidence="2 3">
    <name type="scientific">Owenia fusiformis</name>
    <name type="common">Polychaete worm</name>
    <dbReference type="NCBI Taxonomy" id="6347"/>
    <lineage>
        <taxon>Eukaryota</taxon>
        <taxon>Metazoa</taxon>
        <taxon>Spiralia</taxon>
        <taxon>Lophotrochozoa</taxon>
        <taxon>Annelida</taxon>
        <taxon>Polychaeta</taxon>
        <taxon>Sedentaria</taxon>
        <taxon>Canalipalpata</taxon>
        <taxon>Sabellida</taxon>
        <taxon>Oweniida</taxon>
        <taxon>Oweniidae</taxon>
        <taxon>Owenia</taxon>
    </lineage>
</organism>
<reference evidence="2" key="1">
    <citation type="submission" date="2022-03" db="EMBL/GenBank/DDBJ databases">
        <authorList>
            <person name="Martin C."/>
        </authorList>
    </citation>
    <scope>NUCLEOTIDE SEQUENCE</scope>
</reference>
<feature type="compositionally biased region" description="Basic and acidic residues" evidence="1">
    <location>
        <begin position="475"/>
        <end position="527"/>
    </location>
</feature>
<comment type="caution">
    <text evidence="2">The sequence shown here is derived from an EMBL/GenBank/DDBJ whole genome shotgun (WGS) entry which is preliminary data.</text>
</comment>
<dbReference type="Proteomes" id="UP000749559">
    <property type="component" value="Unassembled WGS sequence"/>
</dbReference>
<dbReference type="AlphaFoldDB" id="A0A8S4NVD2"/>
<evidence type="ECO:0000313" key="2">
    <source>
        <dbReference type="EMBL" id="CAH1785899.1"/>
    </source>
</evidence>